<name>A0A6J7JIZ2_9ZZZZ</name>
<dbReference type="AlphaFoldDB" id="A0A6J7JIZ2"/>
<sequence length="99" mass="10887">MGHKNSAHGFHVFVEVHAFEIARELFDAVDFASALDLDSNGPPVGIAAQQLHGADVGEVLALDEAKVIGNRSWIRGQQLLQMRLNSVFLQTWVLAEFMS</sequence>
<gene>
    <name evidence="1" type="ORF">UFOPK3708_01587</name>
</gene>
<evidence type="ECO:0000313" key="1">
    <source>
        <dbReference type="EMBL" id="CAB4943460.1"/>
    </source>
</evidence>
<organism evidence="1">
    <name type="scientific">freshwater metagenome</name>
    <dbReference type="NCBI Taxonomy" id="449393"/>
    <lineage>
        <taxon>unclassified sequences</taxon>
        <taxon>metagenomes</taxon>
        <taxon>ecological metagenomes</taxon>
    </lineage>
</organism>
<protein>
    <submittedName>
        <fullName evidence="1">Unannotated protein</fullName>
    </submittedName>
</protein>
<dbReference type="EMBL" id="CAFBNA010000125">
    <property type="protein sequence ID" value="CAB4943460.1"/>
    <property type="molecule type" value="Genomic_DNA"/>
</dbReference>
<reference evidence="1" key="1">
    <citation type="submission" date="2020-05" db="EMBL/GenBank/DDBJ databases">
        <authorList>
            <person name="Chiriac C."/>
            <person name="Salcher M."/>
            <person name="Ghai R."/>
            <person name="Kavagutti S V."/>
        </authorList>
    </citation>
    <scope>NUCLEOTIDE SEQUENCE</scope>
</reference>
<proteinExistence type="predicted"/>
<accession>A0A6J7JIZ2</accession>